<evidence type="ECO:0000256" key="4">
    <source>
        <dbReference type="ARBA" id="ARBA00022695"/>
    </source>
</evidence>
<dbReference type="GO" id="GO:0046872">
    <property type="term" value="F:metal ion binding"/>
    <property type="evidence" value="ECO:0007669"/>
    <property type="project" value="UniProtKB-KW"/>
</dbReference>
<evidence type="ECO:0000256" key="7">
    <source>
        <dbReference type="ARBA" id="ARBA00022840"/>
    </source>
</evidence>
<keyword evidence="5" id="KW-0479">Metal-binding</keyword>
<sequence>MTREELERLLPAIAELCVRYGVSELSVFGSTARDEATAASDVDLLYVRGPRAVRGLAFFRFRDELEAVLGCSVDLVAKDGLHWVIRERVLSDAEVLYAA</sequence>
<evidence type="ECO:0000256" key="1">
    <source>
        <dbReference type="ARBA" id="ARBA00001946"/>
    </source>
</evidence>
<accession>A0A8J3W2F2</accession>
<dbReference type="Gene3D" id="3.30.460.10">
    <property type="entry name" value="Beta Polymerase, domain 2"/>
    <property type="match status" value="1"/>
</dbReference>
<evidence type="ECO:0000256" key="5">
    <source>
        <dbReference type="ARBA" id="ARBA00022723"/>
    </source>
</evidence>
<keyword evidence="3" id="KW-0808">Transferase</keyword>
<dbReference type="PANTHER" id="PTHR33571:SF12">
    <property type="entry name" value="BSL3053 PROTEIN"/>
    <property type="match status" value="1"/>
</dbReference>
<dbReference type="Proteomes" id="UP000610966">
    <property type="component" value="Unassembled WGS sequence"/>
</dbReference>
<dbReference type="GO" id="GO:0016779">
    <property type="term" value="F:nucleotidyltransferase activity"/>
    <property type="evidence" value="ECO:0007669"/>
    <property type="project" value="UniProtKB-KW"/>
</dbReference>
<reference evidence="11" key="1">
    <citation type="submission" date="2021-01" db="EMBL/GenBank/DDBJ databases">
        <title>Whole genome shotgun sequence of Sphaerimonospora thailandensis NBRC 107569.</title>
        <authorList>
            <person name="Komaki H."/>
            <person name="Tamura T."/>
        </authorList>
    </citation>
    <scope>NUCLEOTIDE SEQUENCE</scope>
    <source>
        <strain evidence="11">NBRC 107569</strain>
    </source>
</reference>
<proteinExistence type="inferred from homology"/>
<evidence type="ECO:0000259" key="10">
    <source>
        <dbReference type="Pfam" id="PF01909"/>
    </source>
</evidence>
<keyword evidence="2" id="KW-1277">Toxin-antitoxin system</keyword>
<dbReference type="SUPFAM" id="SSF81301">
    <property type="entry name" value="Nucleotidyltransferase"/>
    <property type="match status" value="1"/>
</dbReference>
<dbReference type="GO" id="GO:0005524">
    <property type="term" value="F:ATP binding"/>
    <property type="evidence" value="ECO:0007669"/>
    <property type="project" value="UniProtKB-KW"/>
</dbReference>
<comment type="cofactor">
    <cofactor evidence="1">
        <name>Mg(2+)</name>
        <dbReference type="ChEBI" id="CHEBI:18420"/>
    </cofactor>
</comment>
<evidence type="ECO:0000256" key="6">
    <source>
        <dbReference type="ARBA" id="ARBA00022741"/>
    </source>
</evidence>
<name>A0A8J3W2F2_9ACTN</name>
<keyword evidence="7" id="KW-0067">ATP-binding</keyword>
<dbReference type="CDD" id="cd05403">
    <property type="entry name" value="NT_KNTase_like"/>
    <property type="match status" value="1"/>
</dbReference>
<evidence type="ECO:0000256" key="9">
    <source>
        <dbReference type="ARBA" id="ARBA00038276"/>
    </source>
</evidence>
<dbReference type="InterPro" id="IPR052038">
    <property type="entry name" value="Type-VII_TA_antitoxin"/>
</dbReference>
<keyword evidence="4" id="KW-0548">Nucleotidyltransferase</keyword>
<comment type="similarity">
    <text evidence="9">Belongs to the MntA antitoxin family.</text>
</comment>
<gene>
    <name evidence="11" type="ORF">Mth01_49890</name>
</gene>
<protein>
    <submittedName>
        <fullName evidence="11">Nucleotidyltransferase</fullName>
    </submittedName>
</protein>
<dbReference type="PANTHER" id="PTHR33571">
    <property type="entry name" value="SSL8005 PROTEIN"/>
    <property type="match status" value="1"/>
</dbReference>
<keyword evidence="6" id="KW-0547">Nucleotide-binding</keyword>
<keyword evidence="12" id="KW-1185">Reference proteome</keyword>
<evidence type="ECO:0000313" key="11">
    <source>
        <dbReference type="EMBL" id="GIH72736.1"/>
    </source>
</evidence>
<evidence type="ECO:0000256" key="8">
    <source>
        <dbReference type="ARBA" id="ARBA00022842"/>
    </source>
</evidence>
<evidence type="ECO:0000256" key="2">
    <source>
        <dbReference type="ARBA" id="ARBA00022649"/>
    </source>
</evidence>
<evidence type="ECO:0000256" key="3">
    <source>
        <dbReference type="ARBA" id="ARBA00022679"/>
    </source>
</evidence>
<dbReference type="EMBL" id="BOOG01000061">
    <property type="protein sequence ID" value="GIH72736.1"/>
    <property type="molecule type" value="Genomic_DNA"/>
</dbReference>
<feature type="domain" description="Polymerase nucleotidyl transferase" evidence="10">
    <location>
        <begin position="15"/>
        <end position="93"/>
    </location>
</feature>
<evidence type="ECO:0000313" key="12">
    <source>
        <dbReference type="Proteomes" id="UP000610966"/>
    </source>
</evidence>
<comment type="caution">
    <text evidence="11">The sequence shown here is derived from an EMBL/GenBank/DDBJ whole genome shotgun (WGS) entry which is preliminary data.</text>
</comment>
<dbReference type="AlphaFoldDB" id="A0A8J3W2F2"/>
<dbReference type="InterPro" id="IPR043519">
    <property type="entry name" value="NT_sf"/>
</dbReference>
<dbReference type="Pfam" id="PF01909">
    <property type="entry name" value="NTP_transf_2"/>
    <property type="match status" value="1"/>
</dbReference>
<dbReference type="RefSeq" id="WP_204018387.1">
    <property type="nucleotide sequence ID" value="NZ_BOOG01000061.1"/>
</dbReference>
<dbReference type="InterPro" id="IPR002934">
    <property type="entry name" value="Polymerase_NTP_transf_dom"/>
</dbReference>
<organism evidence="11 12">
    <name type="scientific">Sphaerimonospora thailandensis</name>
    <dbReference type="NCBI Taxonomy" id="795644"/>
    <lineage>
        <taxon>Bacteria</taxon>
        <taxon>Bacillati</taxon>
        <taxon>Actinomycetota</taxon>
        <taxon>Actinomycetes</taxon>
        <taxon>Streptosporangiales</taxon>
        <taxon>Streptosporangiaceae</taxon>
        <taxon>Sphaerimonospora</taxon>
    </lineage>
</organism>
<keyword evidence="8" id="KW-0460">Magnesium</keyword>